<feature type="compositionally biased region" description="Basic residues" evidence="1">
    <location>
        <begin position="584"/>
        <end position="598"/>
    </location>
</feature>
<feature type="region of interest" description="Disordered" evidence="1">
    <location>
        <begin position="180"/>
        <end position="309"/>
    </location>
</feature>
<accession>A0A644UNB3</accession>
<gene>
    <name evidence="2" type="ORF">SDC9_26457</name>
</gene>
<feature type="compositionally biased region" description="Basic and acidic residues" evidence="1">
    <location>
        <begin position="599"/>
        <end position="640"/>
    </location>
</feature>
<feature type="region of interest" description="Disordered" evidence="1">
    <location>
        <begin position="129"/>
        <end position="163"/>
    </location>
</feature>
<feature type="region of interest" description="Disordered" evidence="1">
    <location>
        <begin position="537"/>
        <end position="795"/>
    </location>
</feature>
<protein>
    <submittedName>
        <fullName evidence="2">Uncharacterized protein</fullName>
    </submittedName>
</protein>
<organism evidence="2">
    <name type="scientific">bioreactor metagenome</name>
    <dbReference type="NCBI Taxonomy" id="1076179"/>
    <lineage>
        <taxon>unclassified sequences</taxon>
        <taxon>metagenomes</taxon>
        <taxon>ecological metagenomes</taxon>
    </lineage>
</organism>
<reference evidence="2" key="1">
    <citation type="submission" date="2019-08" db="EMBL/GenBank/DDBJ databases">
        <authorList>
            <person name="Kucharzyk K."/>
            <person name="Murdoch R.W."/>
            <person name="Higgins S."/>
            <person name="Loffler F."/>
        </authorList>
    </citation>
    <scope>NUCLEOTIDE SEQUENCE</scope>
</reference>
<dbReference type="EMBL" id="VSSQ01000138">
    <property type="protein sequence ID" value="MPL80556.1"/>
    <property type="molecule type" value="Genomic_DNA"/>
</dbReference>
<feature type="compositionally biased region" description="Basic and acidic residues" evidence="1">
    <location>
        <begin position="135"/>
        <end position="156"/>
    </location>
</feature>
<proteinExistence type="predicted"/>
<feature type="compositionally biased region" description="Basic and acidic residues" evidence="1">
    <location>
        <begin position="646"/>
        <end position="696"/>
    </location>
</feature>
<feature type="compositionally biased region" description="Basic and acidic residues" evidence="1">
    <location>
        <begin position="716"/>
        <end position="729"/>
    </location>
</feature>
<feature type="region of interest" description="Disordered" evidence="1">
    <location>
        <begin position="344"/>
        <end position="383"/>
    </location>
</feature>
<feature type="compositionally biased region" description="Basic and acidic residues" evidence="1">
    <location>
        <begin position="552"/>
        <end position="582"/>
    </location>
</feature>
<feature type="region of interest" description="Disordered" evidence="1">
    <location>
        <begin position="436"/>
        <end position="509"/>
    </location>
</feature>
<feature type="region of interest" description="Disordered" evidence="1">
    <location>
        <begin position="1096"/>
        <end position="1154"/>
    </location>
</feature>
<comment type="caution">
    <text evidence="2">The sequence shown here is derived from an EMBL/GenBank/DDBJ whole genome shotgun (WGS) entry which is preliminary data.</text>
</comment>
<feature type="compositionally biased region" description="Basic and acidic residues" evidence="1">
    <location>
        <begin position="65"/>
        <end position="74"/>
    </location>
</feature>
<feature type="compositionally biased region" description="Basic and acidic residues" evidence="1">
    <location>
        <begin position="461"/>
        <end position="509"/>
    </location>
</feature>
<feature type="compositionally biased region" description="Basic residues" evidence="1">
    <location>
        <begin position="364"/>
        <end position="377"/>
    </location>
</feature>
<sequence>MPCGRAGRLPPLPPADTRHRAALRRGALPARPGAPVPAPRPHRSPFHRRPAPIRAEAPPPGAPEGRTETQKNRDTGVAVGNCRRRPQSRWRAALEGGGRGGAPGGASVGLVHLFTGLAVAGGLHPAAHHLAHHHRQDEADDRNAPQDPVERAREQHAPVAVRDRHRAAQVVLHLVAEQRAEDHRHQRHVELAQRPAHHPEADHQIEVEGRARDAVDADEADHRNGRHQDPRRDQQQTREQADHRDVEREQHHVRDEERRDQAPDDIRVLGEEQRTRGDVEAQQHRQQHRRGARARHAKRQHRHQRATGGSVVARLGGGDAARVALAEGALAVDELLLHRIAEEGPERGPCPRQHPRDEAQNRAAQHRRRGLHQRLRRGRETADHHRLVRRVAVAVAVLEEDEDLGQRKEADDRDEEVDAVIEMHLAEGEARHAGLGVDADHGKAKAKRGGKGGFRLVRGADAAERGEGQREEGEILVRPEQERDLHQLRGEQDQPPGGEERADEGGDARQRQRLAGAAGLGHRIAVETGHHRRLVARDVEQDRADAPAIHRPVIDRGQQDQRRRGAKAEGEGERNEDRDAVRGPKPRQRAHDRAKRRAEKGERQILPGDRDRETVGKVGKRVHDLSSEAKRAARERQPEREVEDGIDAKRDADAHDRALERARAEPPGEIGRGERRRDDEAQNRQQRGIEDQHDACGGKLGQPLQTRPDRVGIGFQRDRGRGKAQHRGDDEGEGLGPDRIREEAFLDRKGRKREADGEQDAEDTEDTVAHGSLPRLADPSGETGGTMCRPPPATDRIRVTGSLDDADLAREVGDLGHRVGDELVEVGALEVERREAVRLHHLLPLVRRIKRGDLVDPGVIGLVRHALRRIEAAPVRAERVDALLLGGREAGEFARQTLGREHGEHLDVTRIDKALGLGEIAGEGLHRARQQLRHRLAAAVEGDILDAPHILDAIGAGRDQHLQVVPAAHCRAARESDRGRIGLHLVQQFRQRVDRAVLGHGDHAVIGTDRGDPADLIHGVARIGVLREPRRGRGRGRDDQVVVVATLVDDFGEGHATAAASQVRHLHRLVDQPLVLHHLADLTAGEVPAAAGVRGGDALGVRRHPAVGDGGQRARTEKQGGKRKPGCLDHGSSSSRVEFLEPAHRSLRPPRARL</sequence>
<feature type="region of interest" description="Disordered" evidence="1">
    <location>
        <begin position="1"/>
        <end position="87"/>
    </location>
</feature>
<feature type="compositionally biased region" description="Basic residues" evidence="1">
    <location>
        <begin position="1145"/>
        <end position="1154"/>
    </location>
</feature>
<feature type="compositionally biased region" description="Basic residues" evidence="1">
    <location>
        <begin position="285"/>
        <end position="305"/>
    </location>
</feature>
<feature type="compositionally biased region" description="Acidic residues" evidence="1">
    <location>
        <begin position="757"/>
        <end position="766"/>
    </location>
</feature>
<dbReference type="AlphaFoldDB" id="A0A644UNB3"/>
<feature type="compositionally biased region" description="Basic and acidic residues" evidence="1">
    <location>
        <begin position="180"/>
        <end position="283"/>
    </location>
</feature>
<feature type="compositionally biased region" description="Basic and acidic residues" evidence="1">
    <location>
        <begin position="736"/>
        <end position="756"/>
    </location>
</feature>
<name>A0A644UNB3_9ZZZZ</name>
<evidence type="ECO:0000313" key="2">
    <source>
        <dbReference type="EMBL" id="MPL80556.1"/>
    </source>
</evidence>
<feature type="compositionally biased region" description="Basic residues" evidence="1">
    <location>
        <begin position="40"/>
        <end position="51"/>
    </location>
</feature>
<evidence type="ECO:0000256" key="1">
    <source>
        <dbReference type="SAM" id="MobiDB-lite"/>
    </source>
</evidence>